<accession>A0AAW8TZE5</accession>
<comment type="caution">
    <text evidence="1">The sequence shown here is derived from an EMBL/GenBank/DDBJ whole genome shotgun (WGS) entry which is preliminary data.</text>
</comment>
<protein>
    <submittedName>
        <fullName evidence="1">Uncharacterized protein</fullName>
    </submittedName>
</protein>
<dbReference type="RefSeq" id="WP_311835285.1">
    <property type="nucleotide sequence ID" value="NZ_JARQBJ010000002.1"/>
</dbReference>
<name>A0AAW8TZE5_9ENTE</name>
<dbReference type="AlphaFoldDB" id="A0AAW8TZE5"/>
<evidence type="ECO:0000313" key="2">
    <source>
        <dbReference type="Proteomes" id="UP001256711"/>
    </source>
</evidence>
<dbReference type="Proteomes" id="UP001256711">
    <property type="component" value="Unassembled WGS sequence"/>
</dbReference>
<proteinExistence type="predicted"/>
<reference evidence="1" key="1">
    <citation type="submission" date="2023-03" db="EMBL/GenBank/DDBJ databases">
        <authorList>
            <person name="Shen W."/>
            <person name="Cai J."/>
        </authorList>
    </citation>
    <scope>NUCLEOTIDE SEQUENCE</scope>
    <source>
        <strain evidence="1">B226-2</strain>
    </source>
</reference>
<sequence>MKNDLTAEEWLALAVALNYMNEEFLYAERGDVVHEYETAVEKVNNVASEIRNRQGKDK</sequence>
<evidence type="ECO:0000313" key="1">
    <source>
        <dbReference type="EMBL" id="MDT2810051.1"/>
    </source>
</evidence>
<organism evidence="1 2">
    <name type="scientific">Enterococcus asini</name>
    <dbReference type="NCBI Taxonomy" id="57732"/>
    <lineage>
        <taxon>Bacteria</taxon>
        <taxon>Bacillati</taxon>
        <taxon>Bacillota</taxon>
        <taxon>Bacilli</taxon>
        <taxon>Lactobacillales</taxon>
        <taxon>Enterococcaceae</taxon>
        <taxon>Enterococcus</taxon>
    </lineage>
</organism>
<gene>
    <name evidence="1" type="ORF">P7H43_06110</name>
</gene>
<dbReference type="EMBL" id="JARQBJ010000002">
    <property type="protein sequence ID" value="MDT2810051.1"/>
    <property type="molecule type" value="Genomic_DNA"/>
</dbReference>